<comment type="caution">
    <text evidence="3">The sequence shown here is derived from an EMBL/GenBank/DDBJ whole genome shotgun (WGS) entry which is preliminary data.</text>
</comment>
<dbReference type="GO" id="GO:0005524">
    <property type="term" value="F:ATP binding"/>
    <property type="evidence" value="ECO:0007669"/>
    <property type="project" value="InterPro"/>
</dbReference>
<protein>
    <recommendedName>
        <fullName evidence="2">Protein kinase domain-containing protein</fullName>
    </recommendedName>
</protein>
<sequence length="706" mass="79276">MTQQNERRTINALWEQIQYNRILALDRRYFVPPSSLETIFTPAAITAAIGELHCEVEDRLGLAVDIQSHKLAVTTFAILVWIKCADAVVNFRRHGCLGRLPLGAEFADTVAPGFALAFLQVQWEFLPYILHSGMDTVIPESRILPFVRQLGPPISGGFGTVERLEIQPSLQDFFPHDVNMNLAELFKRPEPYGRFNRISTYVSALHGLASALERAHDVRISDKTEGVEFHGIGYHHDLRPENILVSTGTLWLADFGMGRVRPREDGSTTRIKGVKGDYSAPEAMDENFVTRDVGRAIDLMNLWFERERLRAFGSVLGIFSTTIDRSMAELADQHGKEYLYTVSDILQTLQMYSTPLAHCGNEIPLAFDAFEPNSQKSTAAMHESSASPTFQHGTLATPEETQTSVESAQNLLCSDIQKLVQRLWCLLPEHEVRKAERIWVRSMLGKTNDIDQLTNMEHQLASQESLTYQHGAALLMIKKIRLEMTDNPTNRVELRGLVIPASDIPKPDRSSTKQSYGHRLGTFQGNTRVLIESMFYDPSWEKIPPDERILVMARKAKCFNVQPRPSNLRLLDCLGFFETGSEGSELGYSFVYRAPESTSPSTTSTQQSQQIYTLMSLLPSHDDLRANPHSQPNLGDKFALASSLAGFLVEFHGTGWLHENFHSNNMVYFGSPSRFGKTPATSTNKNTIRKPYINYFAVGMTTTPLG</sequence>
<dbReference type="EMBL" id="JAANBB010000057">
    <property type="protein sequence ID" value="KAF7552678.1"/>
    <property type="molecule type" value="Genomic_DNA"/>
</dbReference>
<dbReference type="InterPro" id="IPR011009">
    <property type="entry name" value="Kinase-like_dom_sf"/>
</dbReference>
<evidence type="ECO:0000256" key="1">
    <source>
        <dbReference type="SAM" id="MobiDB-lite"/>
    </source>
</evidence>
<dbReference type="InterPro" id="IPR000719">
    <property type="entry name" value="Prot_kinase_dom"/>
</dbReference>
<accession>A0A9P5HEH5</accession>
<reference evidence="3" key="1">
    <citation type="submission" date="2020-03" db="EMBL/GenBank/DDBJ databases">
        <title>Draft Genome Sequence of Cylindrodendrum hubeiense.</title>
        <authorList>
            <person name="Buettner E."/>
            <person name="Kellner H."/>
        </authorList>
    </citation>
    <scope>NUCLEOTIDE SEQUENCE</scope>
    <source>
        <strain evidence="3">IHI 201604</strain>
    </source>
</reference>
<dbReference type="SUPFAM" id="SSF56112">
    <property type="entry name" value="Protein kinase-like (PK-like)"/>
    <property type="match status" value="1"/>
</dbReference>
<feature type="region of interest" description="Disordered" evidence="1">
    <location>
        <begin position="376"/>
        <end position="399"/>
    </location>
</feature>
<dbReference type="PANTHER" id="PTHR37542:SF3">
    <property type="entry name" value="PRION-INHIBITION AND PROPAGATION HELO DOMAIN-CONTAINING PROTEIN"/>
    <property type="match status" value="1"/>
</dbReference>
<dbReference type="PROSITE" id="PS50011">
    <property type="entry name" value="PROTEIN_KINASE_DOM"/>
    <property type="match status" value="1"/>
</dbReference>
<evidence type="ECO:0000313" key="4">
    <source>
        <dbReference type="Proteomes" id="UP000722485"/>
    </source>
</evidence>
<evidence type="ECO:0000259" key="2">
    <source>
        <dbReference type="PROSITE" id="PS50011"/>
    </source>
</evidence>
<proteinExistence type="predicted"/>
<dbReference type="OrthoDB" id="4062651at2759"/>
<dbReference type="AlphaFoldDB" id="A0A9P5HEH5"/>
<evidence type="ECO:0000313" key="3">
    <source>
        <dbReference type="EMBL" id="KAF7552678.1"/>
    </source>
</evidence>
<feature type="domain" description="Protein kinase" evidence="2">
    <location>
        <begin position="91"/>
        <end position="444"/>
    </location>
</feature>
<dbReference type="GO" id="GO:0004672">
    <property type="term" value="F:protein kinase activity"/>
    <property type="evidence" value="ECO:0007669"/>
    <property type="project" value="InterPro"/>
</dbReference>
<organism evidence="3 4">
    <name type="scientific">Cylindrodendrum hubeiense</name>
    <dbReference type="NCBI Taxonomy" id="595255"/>
    <lineage>
        <taxon>Eukaryota</taxon>
        <taxon>Fungi</taxon>
        <taxon>Dikarya</taxon>
        <taxon>Ascomycota</taxon>
        <taxon>Pezizomycotina</taxon>
        <taxon>Sordariomycetes</taxon>
        <taxon>Hypocreomycetidae</taxon>
        <taxon>Hypocreales</taxon>
        <taxon>Nectriaceae</taxon>
        <taxon>Cylindrodendrum</taxon>
    </lineage>
</organism>
<keyword evidence="4" id="KW-1185">Reference proteome</keyword>
<gene>
    <name evidence="3" type="ORF">G7Z17_g4178</name>
</gene>
<name>A0A9P5HEH5_9HYPO</name>
<dbReference type="Gene3D" id="1.10.510.10">
    <property type="entry name" value="Transferase(Phosphotransferase) domain 1"/>
    <property type="match status" value="1"/>
</dbReference>
<dbReference type="PANTHER" id="PTHR37542">
    <property type="entry name" value="HELO DOMAIN-CONTAINING PROTEIN-RELATED"/>
    <property type="match status" value="1"/>
</dbReference>
<dbReference type="Proteomes" id="UP000722485">
    <property type="component" value="Unassembled WGS sequence"/>
</dbReference>